<name>A4S884_OSTLU</name>
<dbReference type="PANTHER" id="PTHR48013:SF9">
    <property type="entry name" value="DUAL SPECIFICITY MITOGEN-ACTIVATED PROTEIN KINASE KINASE 5"/>
    <property type="match status" value="1"/>
</dbReference>
<comment type="catalytic activity">
    <reaction evidence="8">
        <text>L-threonyl-[protein] + ATP = O-phospho-L-threonyl-[protein] + ADP + H(+)</text>
        <dbReference type="Rhea" id="RHEA:46608"/>
        <dbReference type="Rhea" id="RHEA-COMP:11060"/>
        <dbReference type="Rhea" id="RHEA-COMP:11605"/>
        <dbReference type="ChEBI" id="CHEBI:15378"/>
        <dbReference type="ChEBI" id="CHEBI:30013"/>
        <dbReference type="ChEBI" id="CHEBI:30616"/>
        <dbReference type="ChEBI" id="CHEBI:61977"/>
        <dbReference type="ChEBI" id="CHEBI:456216"/>
        <dbReference type="EC" id="2.7.12.2"/>
    </reaction>
</comment>
<dbReference type="HOGENOM" id="CLU_858910_0_0_1"/>
<dbReference type="EC" id="2.7.12.2" evidence="6"/>
<dbReference type="Pfam" id="PF00069">
    <property type="entry name" value="Pkinase"/>
    <property type="match status" value="1"/>
</dbReference>
<evidence type="ECO:0000256" key="3">
    <source>
        <dbReference type="ARBA" id="ARBA00022777"/>
    </source>
</evidence>
<dbReference type="KEGG" id="olu:OSTLU_27759"/>
<dbReference type="PANTHER" id="PTHR48013">
    <property type="entry name" value="DUAL SPECIFICITY MITOGEN-ACTIVATED PROTEIN KINASE KINASE 5-RELATED"/>
    <property type="match status" value="1"/>
</dbReference>
<keyword evidence="2" id="KW-0547">Nucleotide-binding</keyword>
<dbReference type="OMA" id="LINECGE"/>
<organism evidence="11 12">
    <name type="scientific">Ostreococcus lucimarinus (strain CCE9901)</name>
    <dbReference type="NCBI Taxonomy" id="436017"/>
    <lineage>
        <taxon>Eukaryota</taxon>
        <taxon>Viridiplantae</taxon>
        <taxon>Chlorophyta</taxon>
        <taxon>Mamiellophyceae</taxon>
        <taxon>Mamiellales</taxon>
        <taxon>Bathycoccaceae</taxon>
        <taxon>Ostreococcus</taxon>
    </lineage>
</organism>
<evidence type="ECO:0000313" key="12">
    <source>
        <dbReference type="Proteomes" id="UP000001568"/>
    </source>
</evidence>
<dbReference type="RefSeq" id="XP_001421718.1">
    <property type="nucleotide sequence ID" value="XM_001421681.1"/>
</dbReference>
<dbReference type="PROSITE" id="PS00108">
    <property type="entry name" value="PROTEIN_KINASE_ST"/>
    <property type="match status" value="1"/>
</dbReference>
<sequence length="324" mass="35561">MAVQAKREMWTFQRISSSSVNARFDRNGDVEGWSSLTARGALGVDPTAAEDDEETESAPTYEGLVRCFGFGYDAVKNEVSITLELMHFGSLEDVVRLRGSMRFAPRAAMCAARCVANGLAYLHDTLEIVHRDVKPSNVLINECGECKLSDFGLCTPFTGGDVEDDAHDSLGTIMYMSPERLESSAARCGPEADVWGMGLTVLESVMGKHVFDIEDGGPLGLVIQIMDDDIDVAGAVDGEDAVSNALRALLSACLRKDHTKRITASELIDASPTSTYRELKLNSYTCADMRQYLYPPRRGESKVTKVVVEERTTSRESTPFRFDE</sequence>
<proteinExistence type="inferred from homology"/>
<keyword evidence="3" id="KW-0418">Kinase</keyword>
<dbReference type="InterPro" id="IPR000719">
    <property type="entry name" value="Prot_kinase_dom"/>
</dbReference>
<evidence type="ECO:0000256" key="4">
    <source>
        <dbReference type="ARBA" id="ARBA00022840"/>
    </source>
</evidence>
<comment type="catalytic activity">
    <reaction evidence="9">
        <text>L-tyrosyl-[protein] + ATP = O-phospho-L-tyrosyl-[protein] + ADP + H(+)</text>
        <dbReference type="Rhea" id="RHEA:10596"/>
        <dbReference type="Rhea" id="RHEA-COMP:10136"/>
        <dbReference type="Rhea" id="RHEA-COMP:20101"/>
        <dbReference type="ChEBI" id="CHEBI:15378"/>
        <dbReference type="ChEBI" id="CHEBI:30616"/>
        <dbReference type="ChEBI" id="CHEBI:46858"/>
        <dbReference type="ChEBI" id="CHEBI:61978"/>
        <dbReference type="ChEBI" id="CHEBI:456216"/>
        <dbReference type="EC" id="2.7.12.2"/>
    </reaction>
</comment>
<reference evidence="11 12" key="1">
    <citation type="journal article" date="2007" name="Proc. Natl. Acad. Sci. U.S.A.">
        <title>The tiny eukaryote Ostreococcus provides genomic insights into the paradox of plankton speciation.</title>
        <authorList>
            <person name="Palenik B."/>
            <person name="Grimwood J."/>
            <person name="Aerts A."/>
            <person name="Rouze P."/>
            <person name="Salamov A."/>
            <person name="Putnam N."/>
            <person name="Dupont C."/>
            <person name="Jorgensen R."/>
            <person name="Derelle E."/>
            <person name="Rombauts S."/>
            <person name="Zhou K."/>
            <person name="Otillar R."/>
            <person name="Merchant S.S."/>
            <person name="Podell S."/>
            <person name="Gaasterland T."/>
            <person name="Napoli C."/>
            <person name="Gendler K."/>
            <person name="Manuell A."/>
            <person name="Tai V."/>
            <person name="Vallon O."/>
            <person name="Piganeau G."/>
            <person name="Jancek S."/>
            <person name="Heijde M."/>
            <person name="Jabbari K."/>
            <person name="Bowler C."/>
            <person name="Lohr M."/>
            <person name="Robbens S."/>
            <person name="Werner G."/>
            <person name="Dubchak I."/>
            <person name="Pazour G.J."/>
            <person name="Ren Q."/>
            <person name="Paulsen I."/>
            <person name="Delwiche C."/>
            <person name="Schmutz J."/>
            <person name="Rokhsar D."/>
            <person name="Van de Peer Y."/>
            <person name="Moreau H."/>
            <person name="Grigoriev I.V."/>
        </authorList>
    </citation>
    <scope>NUCLEOTIDE SEQUENCE [LARGE SCALE GENOMIC DNA]</scope>
    <source>
        <strain evidence="11 12">CCE9901</strain>
    </source>
</reference>
<evidence type="ECO:0000256" key="6">
    <source>
        <dbReference type="ARBA" id="ARBA00038999"/>
    </source>
</evidence>
<keyword evidence="12" id="KW-1185">Reference proteome</keyword>
<comment type="similarity">
    <text evidence="5">Belongs to the protein kinase superfamily. STE Ser/Thr protein kinase family. MAP kinase kinase subfamily.</text>
</comment>
<dbReference type="PROSITE" id="PS50011">
    <property type="entry name" value="PROTEIN_KINASE_DOM"/>
    <property type="match status" value="1"/>
</dbReference>
<dbReference type="EMBL" id="CP000595">
    <property type="protein sequence ID" value="ABP00012.1"/>
    <property type="molecule type" value="Genomic_DNA"/>
</dbReference>
<evidence type="ECO:0000259" key="10">
    <source>
        <dbReference type="PROSITE" id="PS50011"/>
    </source>
</evidence>
<dbReference type="Proteomes" id="UP000001568">
    <property type="component" value="Chromosome 15"/>
</dbReference>
<evidence type="ECO:0000256" key="9">
    <source>
        <dbReference type="ARBA" id="ARBA00051693"/>
    </source>
</evidence>
<feature type="domain" description="Protein kinase" evidence="10">
    <location>
        <begin position="1"/>
        <end position="274"/>
    </location>
</feature>
<dbReference type="GO" id="GO:0005524">
    <property type="term" value="F:ATP binding"/>
    <property type="evidence" value="ECO:0007669"/>
    <property type="project" value="UniProtKB-KW"/>
</dbReference>
<evidence type="ECO:0000256" key="5">
    <source>
        <dbReference type="ARBA" id="ARBA00038035"/>
    </source>
</evidence>
<dbReference type="InterPro" id="IPR011009">
    <property type="entry name" value="Kinase-like_dom_sf"/>
</dbReference>
<dbReference type="OrthoDB" id="544619at2759"/>
<keyword evidence="1" id="KW-0808">Transferase</keyword>
<evidence type="ECO:0000256" key="7">
    <source>
        <dbReference type="ARBA" id="ARBA00049014"/>
    </source>
</evidence>
<comment type="catalytic activity">
    <reaction evidence="7">
        <text>L-seryl-[protein] + ATP = O-phospho-L-seryl-[protein] + ADP + H(+)</text>
        <dbReference type="Rhea" id="RHEA:17989"/>
        <dbReference type="Rhea" id="RHEA-COMP:9863"/>
        <dbReference type="Rhea" id="RHEA-COMP:11604"/>
        <dbReference type="ChEBI" id="CHEBI:15378"/>
        <dbReference type="ChEBI" id="CHEBI:29999"/>
        <dbReference type="ChEBI" id="CHEBI:30616"/>
        <dbReference type="ChEBI" id="CHEBI:83421"/>
        <dbReference type="ChEBI" id="CHEBI:456216"/>
        <dbReference type="EC" id="2.7.12.2"/>
    </reaction>
</comment>
<dbReference type="AlphaFoldDB" id="A4S884"/>
<dbReference type="STRING" id="436017.A4S884"/>
<evidence type="ECO:0000256" key="1">
    <source>
        <dbReference type="ARBA" id="ARBA00022679"/>
    </source>
</evidence>
<accession>A4S884</accession>
<dbReference type="SUPFAM" id="SSF56112">
    <property type="entry name" value="Protein kinase-like (PK-like)"/>
    <property type="match status" value="1"/>
</dbReference>
<evidence type="ECO:0000256" key="2">
    <source>
        <dbReference type="ARBA" id="ARBA00022741"/>
    </source>
</evidence>
<keyword evidence="4" id="KW-0067">ATP-binding</keyword>
<dbReference type="eggNOG" id="KOG0581">
    <property type="taxonomic scope" value="Eukaryota"/>
</dbReference>
<gene>
    <name evidence="11" type="ORF">OSTLU_27759</name>
</gene>
<evidence type="ECO:0000256" key="8">
    <source>
        <dbReference type="ARBA" id="ARBA00049299"/>
    </source>
</evidence>
<protein>
    <recommendedName>
        <fullName evidence="6">mitogen-activated protein kinase kinase</fullName>
        <ecNumber evidence="6">2.7.12.2</ecNumber>
    </recommendedName>
</protein>
<dbReference type="GO" id="GO:0004708">
    <property type="term" value="F:MAP kinase kinase activity"/>
    <property type="evidence" value="ECO:0007669"/>
    <property type="project" value="UniProtKB-EC"/>
</dbReference>
<dbReference type="SMART" id="SM00220">
    <property type="entry name" value="S_TKc"/>
    <property type="match status" value="1"/>
</dbReference>
<dbReference type="GeneID" id="5005620"/>
<evidence type="ECO:0000313" key="11">
    <source>
        <dbReference type="EMBL" id="ABP00012.1"/>
    </source>
</evidence>
<dbReference type="InterPro" id="IPR008271">
    <property type="entry name" value="Ser/Thr_kinase_AS"/>
</dbReference>
<dbReference type="Gramene" id="ABP00012">
    <property type="protein sequence ID" value="ABP00012"/>
    <property type="gene ID" value="OSTLU_27759"/>
</dbReference>
<dbReference type="Gene3D" id="1.10.510.10">
    <property type="entry name" value="Transferase(Phosphotransferase) domain 1"/>
    <property type="match status" value="1"/>
</dbReference>